<evidence type="ECO:0000256" key="1">
    <source>
        <dbReference type="ARBA" id="ARBA00022723"/>
    </source>
</evidence>
<feature type="signal peptide" evidence="2">
    <location>
        <begin position="1"/>
        <end position="19"/>
    </location>
</feature>
<dbReference type="Pfam" id="PF00403">
    <property type="entry name" value="HMA"/>
    <property type="match status" value="1"/>
</dbReference>
<dbReference type="InterPro" id="IPR001802">
    <property type="entry name" value="MerP/CopZ"/>
</dbReference>
<dbReference type="PRINTS" id="PR00946">
    <property type="entry name" value="HGSCAVENGER"/>
</dbReference>
<dbReference type="InterPro" id="IPR036163">
    <property type="entry name" value="HMA_dom_sf"/>
</dbReference>
<name>A0ABY8KSG3_9FLAO</name>
<dbReference type="SUPFAM" id="SSF55008">
    <property type="entry name" value="HMA, heavy metal-associated domain"/>
    <property type="match status" value="1"/>
</dbReference>
<keyword evidence="1" id="KW-0479">Metal-binding</keyword>
<dbReference type="EMBL" id="CP122379">
    <property type="protein sequence ID" value="WGF92388.1"/>
    <property type="molecule type" value="Genomic_DNA"/>
</dbReference>
<dbReference type="PROSITE" id="PS01047">
    <property type="entry name" value="HMA_1"/>
    <property type="match status" value="1"/>
</dbReference>
<gene>
    <name evidence="4" type="ORF">QCQ61_14415</name>
</gene>
<dbReference type="RefSeq" id="WP_279448349.1">
    <property type="nucleotide sequence ID" value="NZ_CP122379.1"/>
</dbReference>
<proteinExistence type="predicted"/>
<evidence type="ECO:0000313" key="5">
    <source>
        <dbReference type="Proteomes" id="UP001238523"/>
    </source>
</evidence>
<feature type="domain" description="HMA" evidence="3">
    <location>
        <begin position="41"/>
        <end position="107"/>
    </location>
</feature>
<dbReference type="InterPro" id="IPR017969">
    <property type="entry name" value="Heavy-metal-associated_CS"/>
</dbReference>
<dbReference type="Proteomes" id="UP001238523">
    <property type="component" value="Chromosome"/>
</dbReference>
<evidence type="ECO:0000256" key="2">
    <source>
        <dbReference type="SAM" id="SignalP"/>
    </source>
</evidence>
<dbReference type="PROSITE" id="PS50846">
    <property type="entry name" value="HMA_2"/>
    <property type="match status" value="1"/>
</dbReference>
<protein>
    <submittedName>
        <fullName evidence="4">Heavy-metal-associated domain-containing protein</fullName>
    </submittedName>
</protein>
<dbReference type="CDD" id="cd00371">
    <property type="entry name" value="HMA"/>
    <property type="match status" value="1"/>
</dbReference>
<accession>A0ABY8KSG3</accession>
<sequence length="113" mass="12202">MTKLSIVPILALMLFSVQAKSQSKEVINQVVEVASMKQNATTVKFKITGITCAGCSNSIYNALKEVDGVLEHSVEYPGDIAVIEFDGSKTSIKALKLIIEKKGFKAEVIKGKV</sequence>
<feature type="chain" id="PRO_5047155801" evidence="2">
    <location>
        <begin position="20"/>
        <end position="113"/>
    </location>
</feature>
<evidence type="ECO:0000259" key="3">
    <source>
        <dbReference type="PROSITE" id="PS50846"/>
    </source>
</evidence>
<dbReference type="InterPro" id="IPR006121">
    <property type="entry name" value="HMA_dom"/>
</dbReference>
<evidence type="ECO:0000313" key="4">
    <source>
        <dbReference type="EMBL" id="WGF92388.1"/>
    </source>
</evidence>
<keyword evidence="5" id="KW-1185">Reference proteome</keyword>
<dbReference type="Gene3D" id="3.30.70.100">
    <property type="match status" value="1"/>
</dbReference>
<reference evidence="4 5" key="1">
    <citation type="submission" date="2023-04" db="EMBL/GenBank/DDBJ databases">
        <title>Taxonomic identification of the Arctic strain Aequorivita sp. nov. and transcriptomic analysis in response to temperature stress.</title>
        <authorList>
            <person name="Liu W."/>
            <person name="Cong B."/>
            <person name="Lin J."/>
        </authorList>
    </citation>
    <scope>NUCLEOTIDE SEQUENCE [LARGE SCALE GENOMIC DNA]</scope>
    <source>
        <strain evidence="4 5">Ant34-E75</strain>
    </source>
</reference>
<keyword evidence="2" id="KW-0732">Signal</keyword>
<organism evidence="4 5">
    <name type="scientific">Aequorivita marisscotiae</name>
    <dbReference type="NCBI Taxonomy" id="3040348"/>
    <lineage>
        <taxon>Bacteria</taxon>
        <taxon>Pseudomonadati</taxon>
        <taxon>Bacteroidota</taxon>
        <taxon>Flavobacteriia</taxon>
        <taxon>Flavobacteriales</taxon>
        <taxon>Flavobacteriaceae</taxon>
        <taxon>Aequorivita</taxon>
    </lineage>
</organism>